<reference evidence="2" key="1">
    <citation type="submission" date="2022-11" db="UniProtKB">
        <authorList>
            <consortium name="EnsemblMetazoa"/>
        </authorList>
    </citation>
    <scope>IDENTIFICATION</scope>
</reference>
<sequence length="647" mass="74424">MDEFGKDFDAVLKESVLKESKRLETLCTCSNTQQTISPDKGRKLVFDNFDFKQHVHHMTEGNQNPDIHWTTHMAVENRVDGNNLSNAQPPDEDLLKLENGRCMPTSREHQLQREDYITLVERMITEIPYLDFLKPYTIKHIPHEYSIAMAQKSDMTFLGMIYENENTSDGIHEVLKVLHQYLSSYTRPEDGEKVFGSQGAVADQLSVERGVNCLFEVCNGFTAEEKLEGLHFEVADWHAGNKFLKVLFKNFFSGSSSSDKCTLYSDRNLINRRNVKADVDKAVNPCRQFFELEVKARVIASAMLILGIDNLNGIPTQIVPANAKEMTTVQQRHLLKKIASQVVDLFVLQKDKTDALLNKVLTEEEHELARSRDQTEDGRFMCRFPGCGKTFAHNGKRKQDHEATHDMSETEISDIPVSSKIPKVKKEETDDMFNYQCSFLEYAMIIFNFFDAIKEGDGKRVVRCWKFQLPYLRNDSASTKYALEALTLVFQVNALLSPRDVHRFVWNRFACNNAGYGHNIPLDLNMEFLNRILKEVVRKLGPNAKNPKTIDRYCRAVNVTKVVLDNFDREISLKKMSGKHVRASAIPDLHKVIAELVSQKAFTWTPNREYIHYKNVQPSLLEGMDMHDMFKWINTHKKNIILAKKAR</sequence>
<dbReference type="OMA" id="HEYSIAM"/>
<dbReference type="Proteomes" id="UP000887567">
    <property type="component" value="Unplaced"/>
</dbReference>
<proteinExistence type="predicted"/>
<organism evidence="2 3">
    <name type="scientific">Exaiptasia diaphana</name>
    <name type="common">Tropical sea anemone</name>
    <name type="synonym">Aiptasia pulchella</name>
    <dbReference type="NCBI Taxonomy" id="2652724"/>
    <lineage>
        <taxon>Eukaryota</taxon>
        <taxon>Metazoa</taxon>
        <taxon>Cnidaria</taxon>
        <taxon>Anthozoa</taxon>
        <taxon>Hexacorallia</taxon>
        <taxon>Actiniaria</taxon>
        <taxon>Aiptasiidae</taxon>
        <taxon>Exaiptasia</taxon>
    </lineage>
</organism>
<evidence type="ECO:0000313" key="2">
    <source>
        <dbReference type="EnsemblMetazoa" id="XP_028518482.1"/>
    </source>
</evidence>
<dbReference type="EnsemblMetazoa" id="XM_028662681.1">
    <property type="protein sequence ID" value="XP_028518482.1"/>
    <property type="gene ID" value="LOC114576306"/>
</dbReference>
<dbReference type="GeneID" id="114576306"/>
<evidence type="ECO:0000259" key="1">
    <source>
        <dbReference type="Pfam" id="PF20231"/>
    </source>
</evidence>
<dbReference type="Pfam" id="PF20231">
    <property type="entry name" value="DUF6589"/>
    <property type="match status" value="1"/>
</dbReference>
<dbReference type="InterPro" id="IPR046496">
    <property type="entry name" value="DUF6589"/>
</dbReference>
<evidence type="ECO:0000313" key="3">
    <source>
        <dbReference type="Proteomes" id="UP000887567"/>
    </source>
</evidence>
<dbReference type="KEGG" id="epa:114576306"/>
<name>A0A913YVB8_EXADI</name>
<accession>A0A913YVB8</accession>
<dbReference type="OrthoDB" id="5971812at2759"/>
<dbReference type="RefSeq" id="XP_028518482.1">
    <property type="nucleotide sequence ID" value="XM_028662681.1"/>
</dbReference>
<protein>
    <recommendedName>
        <fullName evidence="1">DUF6589 domain-containing protein</fullName>
    </recommendedName>
</protein>
<keyword evidence="3" id="KW-1185">Reference proteome</keyword>
<dbReference type="Gene3D" id="3.30.160.60">
    <property type="entry name" value="Classic Zinc Finger"/>
    <property type="match status" value="1"/>
</dbReference>
<dbReference type="AlphaFoldDB" id="A0A913YVB8"/>
<feature type="domain" description="DUF6589" evidence="1">
    <location>
        <begin position="104"/>
        <end position="580"/>
    </location>
</feature>